<reference evidence="2 3" key="1">
    <citation type="journal article" date="2008" name="Nature">
        <title>The Trichoplax genome and the nature of placozoans.</title>
        <authorList>
            <person name="Srivastava M."/>
            <person name="Begovic E."/>
            <person name="Chapman J."/>
            <person name="Putnam N.H."/>
            <person name="Hellsten U."/>
            <person name="Kawashima T."/>
            <person name="Kuo A."/>
            <person name="Mitros T."/>
            <person name="Salamov A."/>
            <person name="Carpenter M.L."/>
            <person name="Signorovitch A.Y."/>
            <person name="Moreno M.A."/>
            <person name="Kamm K."/>
            <person name="Grimwood J."/>
            <person name="Schmutz J."/>
            <person name="Shapiro H."/>
            <person name="Grigoriev I.V."/>
            <person name="Buss L.W."/>
            <person name="Schierwater B."/>
            <person name="Dellaporta S.L."/>
            <person name="Rokhsar D.S."/>
        </authorList>
    </citation>
    <scope>NUCLEOTIDE SEQUENCE [LARGE SCALE GENOMIC DNA]</scope>
    <source>
        <strain evidence="2 3">Grell-BS-1999</strain>
    </source>
</reference>
<gene>
    <name evidence="2" type="ORF">TRIADDRAFT_61913</name>
</gene>
<dbReference type="GeneID" id="6759101"/>
<feature type="region of interest" description="Disordered" evidence="1">
    <location>
        <begin position="314"/>
        <end position="335"/>
    </location>
</feature>
<dbReference type="RefSeq" id="XP_002117872.1">
    <property type="nucleotide sequence ID" value="XM_002117836.1"/>
</dbReference>
<name>B3SCB6_TRIAD</name>
<accession>B3SCB6</accession>
<sequence length="335" mass="37372">MSVLSNQGGKKHFNSNQGQSWRIFGEDEEGRENIPIQTPQNENFNTADSTDDAAYGKARSLKPTPRTYNILYHGDEPKTQSRSGAPSAEPMRAPSSEPMKAPSAEPMRADNPPSNFVNPKLQSMKPTPRTYNILYHDDSEENPTRQINSKPATNPVEAPQPATGRLQSMKPAPRDYNILFHVETTPMNPSSENIESASAMDQNAAMEGGSIYNDSMPQQYATQVPNAQEENFSVEQPDVELPLAERSSSINDFRDPISINDELTARQTPKKTGKLCGYNQGPATMGIVPVTNISNRRNSAEGRKLLEKISFEHNMDSRQEPMHSERGKFTFMRRE</sequence>
<evidence type="ECO:0000313" key="3">
    <source>
        <dbReference type="Proteomes" id="UP000009022"/>
    </source>
</evidence>
<proteinExistence type="predicted"/>
<feature type="compositionally biased region" description="Polar residues" evidence="1">
    <location>
        <begin position="112"/>
        <end position="125"/>
    </location>
</feature>
<keyword evidence="3" id="KW-1185">Reference proteome</keyword>
<evidence type="ECO:0000313" key="2">
    <source>
        <dbReference type="EMBL" id="EDV19634.1"/>
    </source>
</evidence>
<dbReference type="AlphaFoldDB" id="B3SCB6"/>
<dbReference type="EMBL" id="DS985269">
    <property type="protein sequence ID" value="EDV19634.1"/>
    <property type="molecule type" value="Genomic_DNA"/>
</dbReference>
<dbReference type="KEGG" id="tad:TRIADDRAFT_61913"/>
<feature type="region of interest" description="Disordered" evidence="1">
    <location>
        <begin position="140"/>
        <end position="169"/>
    </location>
</feature>
<dbReference type="OrthoDB" id="27109at2759"/>
<dbReference type="InParanoid" id="B3SCB6"/>
<evidence type="ECO:0000256" key="1">
    <source>
        <dbReference type="SAM" id="MobiDB-lite"/>
    </source>
</evidence>
<feature type="compositionally biased region" description="Polar residues" evidence="1">
    <location>
        <begin position="1"/>
        <end position="20"/>
    </location>
</feature>
<protein>
    <submittedName>
        <fullName evidence="2">Uncharacterized protein</fullName>
    </submittedName>
</protein>
<dbReference type="PhylomeDB" id="B3SCB6"/>
<organism evidence="2 3">
    <name type="scientific">Trichoplax adhaerens</name>
    <name type="common">Trichoplax reptans</name>
    <dbReference type="NCBI Taxonomy" id="10228"/>
    <lineage>
        <taxon>Eukaryota</taxon>
        <taxon>Metazoa</taxon>
        <taxon>Placozoa</taxon>
        <taxon>Uniplacotomia</taxon>
        <taxon>Trichoplacea</taxon>
        <taxon>Trichoplacidae</taxon>
        <taxon>Trichoplax</taxon>
    </lineage>
</organism>
<feature type="region of interest" description="Disordered" evidence="1">
    <location>
        <begin position="1"/>
        <end position="127"/>
    </location>
</feature>
<dbReference type="HOGENOM" id="CLU_829840_0_0_1"/>
<dbReference type="Proteomes" id="UP000009022">
    <property type="component" value="Unassembled WGS sequence"/>
</dbReference>
<feature type="compositionally biased region" description="Polar residues" evidence="1">
    <location>
        <begin position="35"/>
        <end position="48"/>
    </location>
</feature>
<dbReference type="Pfam" id="PF15667">
    <property type="entry name" value="CMIP6"/>
    <property type="match status" value="1"/>
</dbReference>
<dbReference type="CTD" id="6759101"/>
<dbReference type="InterPro" id="IPR031365">
    <property type="entry name" value="CMIP6"/>
</dbReference>